<evidence type="ECO:0000313" key="2">
    <source>
        <dbReference type="Proteomes" id="UP000595437"/>
    </source>
</evidence>
<keyword evidence="2" id="KW-1185">Reference proteome</keyword>
<gene>
    <name evidence="1" type="ORF">FKW44_006210</name>
</gene>
<proteinExistence type="predicted"/>
<reference evidence="2" key="1">
    <citation type="submission" date="2021-01" db="EMBL/GenBank/DDBJ databases">
        <title>Caligus Genome Assembly.</title>
        <authorList>
            <person name="Gallardo-Escarate C."/>
        </authorList>
    </citation>
    <scope>NUCLEOTIDE SEQUENCE [LARGE SCALE GENOMIC DNA]</scope>
</reference>
<name>A0A7T8KD35_CALRO</name>
<dbReference type="EMBL" id="CP045893">
    <property type="protein sequence ID" value="QQP53663.1"/>
    <property type="molecule type" value="Genomic_DNA"/>
</dbReference>
<sequence length="63" mass="7625">MRLYKSVKLLSKLKHPKENDILWFSIDEKNFCQDQKINKQNQRRVTNCPADEPKVMKTKFRDT</sequence>
<organism evidence="1 2">
    <name type="scientific">Caligus rogercresseyi</name>
    <name type="common">Sea louse</name>
    <dbReference type="NCBI Taxonomy" id="217165"/>
    <lineage>
        <taxon>Eukaryota</taxon>
        <taxon>Metazoa</taxon>
        <taxon>Ecdysozoa</taxon>
        <taxon>Arthropoda</taxon>
        <taxon>Crustacea</taxon>
        <taxon>Multicrustacea</taxon>
        <taxon>Hexanauplia</taxon>
        <taxon>Copepoda</taxon>
        <taxon>Siphonostomatoida</taxon>
        <taxon>Caligidae</taxon>
        <taxon>Caligus</taxon>
    </lineage>
</organism>
<evidence type="ECO:0000313" key="1">
    <source>
        <dbReference type="EMBL" id="QQP53663.1"/>
    </source>
</evidence>
<protein>
    <submittedName>
        <fullName evidence="1">Uncharacterized protein</fullName>
    </submittedName>
</protein>
<dbReference type="Proteomes" id="UP000595437">
    <property type="component" value="Chromosome 4"/>
</dbReference>
<feature type="non-terminal residue" evidence="1">
    <location>
        <position position="63"/>
    </location>
</feature>
<accession>A0A7T8KD35</accession>
<dbReference type="AlphaFoldDB" id="A0A7T8KD35"/>